<proteinExistence type="predicted"/>
<evidence type="ECO:0000256" key="1">
    <source>
        <dbReference type="SAM" id="SignalP"/>
    </source>
</evidence>
<protein>
    <recommendedName>
        <fullName evidence="4">Collagenase NC10 and Endostatin</fullName>
    </recommendedName>
</protein>
<comment type="caution">
    <text evidence="2">The sequence shown here is derived from an EMBL/GenBank/DDBJ whole genome shotgun (WGS) entry which is preliminary data.</text>
</comment>
<dbReference type="EMBL" id="JAOVQO010000004">
    <property type="protein sequence ID" value="MCU9847373.1"/>
    <property type="molecule type" value="Genomic_DNA"/>
</dbReference>
<dbReference type="InterPro" id="IPR016187">
    <property type="entry name" value="CTDL_fold"/>
</dbReference>
<accession>A0ABT2X0B4</accession>
<feature type="signal peptide" evidence="1">
    <location>
        <begin position="1"/>
        <end position="20"/>
    </location>
</feature>
<organism evidence="2 3">
    <name type="scientific">Albidovulum salinarum</name>
    <dbReference type="NCBI Taxonomy" id="2984153"/>
    <lineage>
        <taxon>Bacteria</taxon>
        <taxon>Pseudomonadati</taxon>
        <taxon>Pseudomonadota</taxon>
        <taxon>Alphaproteobacteria</taxon>
        <taxon>Rhodobacterales</taxon>
        <taxon>Paracoccaceae</taxon>
        <taxon>Albidovulum</taxon>
    </lineage>
</organism>
<keyword evidence="3" id="KW-1185">Reference proteome</keyword>
<evidence type="ECO:0000313" key="3">
    <source>
        <dbReference type="Proteomes" id="UP001209535"/>
    </source>
</evidence>
<evidence type="ECO:0008006" key="4">
    <source>
        <dbReference type="Google" id="ProtNLM"/>
    </source>
</evidence>
<sequence>MFLKTAGGIAITLAASAAFAQDGTMSFFVTSQNPGTGGNFGGIEGADAHCAALAEAAGVTGKTWHAYLSTSAENARDRIGAGPWVNAAGVTIAASVDELHSAANNLTKETGLDETGAVVNGRGDEPNRHDILTGSMPDGTVAEGMTCADWTSDAEDAAGMVGHHDRMGLDDSDAAKSWNSSHSSRGGCGLDALRGTGGDGLLYCFAVN</sequence>
<feature type="chain" id="PRO_5045603040" description="Collagenase NC10 and Endostatin" evidence="1">
    <location>
        <begin position="21"/>
        <end position="208"/>
    </location>
</feature>
<dbReference type="SUPFAM" id="SSF56436">
    <property type="entry name" value="C-type lectin-like"/>
    <property type="match status" value="1"/>
</dbReference>
<reference evidence="2 3" key="1">
    <citation type="submission" date="2022-10" db="EMBL/GenBank/DDBJ databases">
        <title>Defluviimonas sp. nov., isolated from ocean surface sediments.</title>
        <authorList>
            <person name="He W."/>
            <person name="Wang L."/>
            <person name="Zhang D.-F."/>
        </authorList>
    </citation>
    <scope>NUCLEOTIDE SEQUENCE [LARGE SCALE GENOMIC DNA]</scope>
    <source>
        <strain evidence="2 3">WL0024</strain>
    </source>
</reference>
<dbReference type="RefSeq" id="WP_263333867.1">
    <property type="nucleotide sequence ID" value="NZ_JAOVQO010000004.1"/>
</dbReference>
<evidence type="ECO:0000313" key="2">
    <source>
        <dbReference type="EMBL" id="MCU9847373.1"/>
    </source>
</evidence>
<keyword evidence="1" id="KW-0732">Signal</keyword>
<dbReference type="Proteomes" id="UP001209535">
    <property type="component" value="Unassembled WGS sequence"/>
</dbReference>
<name>A0ABT2X0B4_9RHOB</name>
<gene>
    <name evidence="2" type="ORF">OEZ60_05085</name>
</gene>
<dbReference type="InterPro" id="IPR016186">
    <property type="entry name" value="C-type_lectin-like/link_sf"/>
</dbReference>
<dbReference type="Gene3D" id="3.10.100.10">
    <property type="entry name" value="Mannose-Binding Protein A, subunit A"/>
    <property type="match status" value="1"/>
</dbReference>